<evidence type="ECO:0000313" key="2">
    <source>
        <dbReference type="EMBL" id="CAB4000748.1"/>
    </source>
</evidence>
<dbReference type="Gene3D" id="2.60.120.1000">
    <property type="match status" value="1"/>
</dbReference>
<dbReference type="AlphaFoldDB" id="A0A7D9IA50"/>
<dbReference type="EMBL" id="CACRXK020003916">
    <property type="protein sequence ID" value="CAB4000748.1"/>
    <property type="molecule type" value="Genomic_DNA"/>
</dbReference>
<organism evidence="2 3">
    <name type="scientific">Paramuricea clavata</name>
    <name type="common">Red gorgonian</name>
    <name type="synonym">Violescent sea-whip</name>
    <dbReference type="NCBI Taxonomy" id="317549"/>
    <lineage>
        <taxon>Eukaryota</taxon>
        <taxon>Metazoa</taxon>
        <taxon>Cnidaria</taxon>
        <taxon>Anthozoa</taxon>
        <taxon>Octocorallia</taxon>
        <taxon>Malacalcyonacea</taxon>
        <taxon>Plexauridae</taxon>
        <taxon>Paramuricea</taxon>
    </lineage>
</organism>
<keyword evidence="3" id="KW-1185">Reference proteome</keyword>
<dbReference type="OrthoDB" id="5985694at2759"/>
<protein>
    <submittedName>
        <fullName evidence="2">Uncharacterized protein</fullName>
    </submittedName>
</protein>
<proteinExistence type="predicted"/>
<reference evidence="2" key="1">
    <citation type="submission" date="2020-04" db="EMBL/GenBank/DDBJ databases">
        <authorList>
            <person name="Alioto T."/>
            <person name="Alioto T."/>
            <person name="Gomez Garrido J."/>
        </authorList>
    </citation>
    <scope>NUCLEOTIDE SEQUENCE</scope>
    <source>
        <strain evidence="2">A484AB</strain>
    </source>
</reference>
<evidence type="ECO:0000256" key="1">
    <source>
        <dbReference type="ARBA" id="ARBA00023157"/>
    </source>
</evidence>
<dbReference type="SUPFAM" id="SSF56496">
    <property type="entry name" value="Fibrinogen C-terminal domain-like"/>
    <property type="match status" value="1"/>
</dbReference>
<dbReference type="GO" id="GO:0070492">
    <property type="term" value="F:oligosaccharide binding"/>
    <property type="evidence" value="ECO:0007669"/>
    <property type="project" value="TreeGrafter"/>
</dbReference>
<dbReference type="InterPro" id="IPR036056">
    <property type="entry name" value="Fibrinogen-like_C"/>
</dbReference>
<keyword evidence="1" id="KW-1015">Disulfide bond</keyword>
<dbReference type="Proteomes" id="UP001152795">
    <property type="component" value="Unassembled WGS sequence"/>
</dbReference>
<accession>A0A7D9IA50</accession>
<dbReference type="PANTHER" id="PTHR16146">
    <property type="entry name" value="INTELECTIN"/>
    <property type="match status" value="1"/>
</dbReference>
<name>A0A7D9IA50_PARCT</name>
<dbReference type="GO" id="GO:0005615">
    <property type="term" value="C:extracellular space"/>
    <property type="evidence" value="ECO:0007669"/>
    <property type="project" value="TreeGrafter"/>
</dbReference>
<gene>
    <name evidence="2" type="ORF">PACLA_8A049728</name>
</gene>
<dbReference type="PANTHER" id="PTHR16146:SF46">
    <property type="entry name" value="INTELECTIN-1A-RELATED"/>
    <property type="match status" value="1"/>
</dbReference>
<comment type="caution">
    <text evidence="2">The sequence shown here is derived from an EMBL/GenBank/DDBJ whole genome shotgun (WGS) entry which is preliminary data.</text>
</comment>
<sequence length="245" mass="27855">MPPPAGNYENPGESCLGILRKNQGQSLRNGEYWITGDSSGPLKVFCDMITDQGGWTLVSNIVYQSPEFDWHIQNDFRKISELSSGDIVLTPHALGKLKDNMSFKQLRFNCFKKIPSRIIDIATTQTLYGERVVKYFTSDNNDFPIACTSFYKLYDDDSQLASRNCSKWGTKGSNGKFGRWSHEHVMENNRLFDRVAFIHAKNYCSVLKPGSGPGNGKERRWECDDFSNSPAFQVSSGDFWKVFVR</sequence>
<dbReference type="NCBIfam" id="NF040941">
    <property type="entry name" value="GGGWT_bact"/>
    <property type="match status" value="1"/>
</dbReference>
<evidence type="ECO:0000313" key="3">
    <source>
        <dbReference type="Proteomes" id="UP001152795"/>
    </source>
</evidence>